<evidence type="ECO:0000313" key="5">
    <source>
        <dbReference type="Proteomes" id="UP000271937"/>
    </source>
</evidence>
<feature type="domain" description="Secretion system C-terminal sorting" evidence="2">
    <location>
        <begin position="438"/>
        <end position="510"/>
    </location>
</feature>
<evidence type="ECO:0000256" key="1">
    <source>
        <dbReference type="ARBA" id="ARBA00022729"/>
    </source>
</evidence>
<accession>A0A3P3WCW0</accession>
<feature type="domain" description="GEVED" evidence="3">
    <location>
        <begin position="82"/>
        <end position="163"/>
    </location>
</feature>
<dbReference type="InterPro" id="IPR026444">
    <property type="entry name" value="Secre_tail"/>
</dbReference>
<dbReference type="Proteomes" id="UP000271937">
    <property type="component" value="Unassembled WGS sequence"/>
</dbReference>
<dbReference type="Pfam" id="PF20009">
    <property type="entry name" value="GEVED"/>
    <property type="match status" value="2"/>
</dbReference>
<dbReference type="AlphaFoldDB" id="A0A3P3WCW0"/>
<dbReference type="NCBIfam" id="TIGR04183">
    <property type="entry name" value="Por_Secre_tail"/>
    <property type="match status" value="1"/>
</dbReference>
<dbReference type="RefSeq" id="WP_125012028.1">
    <property type="nucleotide sequence ID" value="NZ_RQVR01000004.1"/>
</dbReference>
<reference evidence="4 5" key="1">
    <citation type="submission" date="2018-11" db="EMBL/GenBank/DDBJ databases">
        <title>Flavobacterium sp. nov., YIM 102600 draft genome.</title>
        <authorList>
            <person name="Li G."/>
            <person name="Jiang Y."/>
        </authorList>
    </citation>
    <scope>NUCLEOTIDE SEQUENCE [LARGE SCALE GENOMIC DNA]</scope>
    <source>
        <strain evidence="4 5">YIM 102600</strain>
    </source>
</reference>
<dbReference type="Gene3D" id="2.60.40.3080">
    <property type="match status" value="1"/>
</dbReference>
<name>A0A3P3WCW0_9FLAO</name>
<dbReference type="Gene3D" id="2.60.40.2700">
    <property type="match status" value="1"/>
</dbReference>
<evidence type="ECO:0000259" key="3">
    <source>
        <dbReference type="Pfam" id="PF20009"/>
    </source>
</evidence>
<dbReference type="OrthoDB" id="1305741at2"/>
<organism evidence="4 5">
    <name type="scientific">Flavobacterium macacae</name>
    <dbReference type="NCBI Taxonomy" id="2488993"/>
    <lineage>
        <taxon>Bacteria</taxon>
        <taxon>Pseudomonadati</taxon>
        <taxon>Bacteroidota</taxon>
        <taxon>Flavobacteriia</taxon>
        <taxon>Flavobacteriales</taxon>
        <taxon>Flavobacteriaceae</taxon>
        <taxon>Flavobacterium</taxon>
    </lineage>
</organism>
<keyword evidence="5" id="KW-1185">Reference proteome</keyword>
<dbReference type="InterPro" id="IPR045474">
    <property type="entry name" value="GEVED"/>
</dbReference>
<feature type="domain" description="GEVED" evidence="3">
    <location>
        <begin position="340"/>
        <end position="420"/>
    </location>
</feature>
<dbReference type="EMBL" id="RQVR01000004">
    <property type="protein sequence ID" value="RRJ92985.1"/>
    <property type="molecule type" value="Genomic_DNA"/>
</dbReference>
<proteinExistence type="predicted"/>
<evidence type="ECO:0000313" key="4">
    <source>
        <dbReference type="EMBL" id="RRJ92985.1"/>
    </source>
</evidence>
<sequence>MVLLASGFSAYAQFPAPYCTVTFTNGVEPITLVQIAGINSTSSAVIGGPEIQDFTAMIGNVTAGVSYPITLKGNTDGMYTNYFRVYIDWNQNNVFTDAGESYDIGTIVGSTGVDAVIVTGNIAVPLTALGGSTRMRVMKRFNTYPTGPCQTGAGFGQAEDYTLAVTAGAACTGAPTVSAATSTVTSACAAVPFTLSATVPSASGLSYQWQSSTDAGVTWTNLGTAQTSASYTVANQTVATSYRLIVTCTPSSQSTTSAPVAVAQNIPTNCYCVNTFNFDCTDGDLMTNVTFGSINNTTACGNTTTGYTNYSGTITPAAVVAGATVPISVTVGNGFSSESVGVWIDYNQNGVFEASEYTYVGTGSGSVLTSNVIIPATALDGITRMRVVVSATIGTSFNATFSCGPIAAENNYGEMEDYAVDIDGVLSTPAFNTSKFVMYPNPTTDIVYVKFENQTDINSINIYSVSGQLVFSKKITSSSDNYSIDLQQLSSGIYIVKIETDKGTQVNRLIKN</sequence>
<dbReference type="Pfam" id="PF18962">
    <property type="entry name" value="Por_Secre_tail"/>
    <property type="match status" value="1"/>
</dbReference>
<protein>
    <submittedName>
        <fullName evidence="4">T9SS C-terminal target domain-containing protein</fullName>
    </submittedName>
</protein>
<keyword evidence="1" id="KW-0732">Signal</keyword>
<evidence type="ECO:0000259" key="2">
    <source>
        <dbReference type="Pfam" id="PF18962"/>
    </source>
</evidence>
<gene>
    <name evidence="4" type="ORF">EG849_05195</name>
</gene>
<comment type="caution">
    <text evidence="4">The sequence shown here is derived from an EMBL/GenBank/DDBJ whole genome shotgun (WGS) entry which is preliminary data.</text>
</comment>